<dbReference type="PROSITE" id="PS50157">
    <property type="entry name" value="ZINC_FINGER_C2H2_2"/>
    <property type="match status" value="2"/>
</dbReference>
<protein>
    <recommendedName>
        <fullName evidence="2">C2H2-type domain-containing protein</fullName>
    </recommendedName>
</protein>
<accession>A0A9N9QMR1</accession>
<sequence length="807" mass="94473">MYLCNQCDKVLPNSETYLLHIKWIHKLLEKKSCGICFRLFDNIYNLRKHLKNIHDAQKIYDYPIFDNIDKDVPSVSAISLNEISQECEIQSDCQDSIKNYQPTNNFEDSILNFTAKLYNNNTITRKTIQEVVENSSELIQDIITNIKCTATELKFIKEDAVHEFNIFLANFSINAFISEHKRFKYFENQKSLIKPLPFLIGEEFDDNQNDKDVILSIKKCEGQIINILEVLKQFLELPNILESIIYHIDSETRRSPDIISSLFNGNLWRKIKNINQDKLLLPLLVYFDDYEPGNPLGTQAGVHKIGAIYFSIGGVPPKFASLLDNIFLFGLFFSSDRVKYGNKFVLKPFIDKLTFLEKNGIKVEYEGKSVLVYFSLFLLIGDNLGIHAMTGFSESFSGEFSCRVCLCDKTMCKKLSLENTELLRNELNYNEDVRNKAHGVREWCFWNQLSNYHNIENISFDIMHDLYEGICRYDMGHILYSLIYEKKYFTLEQLNKRIKYFGHRECDIGNRIPLINDKHIAKRHIIMSSSEMSAFVAYFGFLVGDFVDPQDEYWHFYYTLIQIIHIIIKPIVNKEQLSFLGLLIKEHHEQYILLFNDNLKMKHHWLLHYPRIISEVGPLCYLSSIRYEAFHKIAKTNAHVVFNRRNIIYTLAIRHQLKLSYRLLSKKGFDDELTIGAMESHISEIEDFDISLIENNVTHESFLISWFKRNGIKFSKNMCIQINRDEFGDPVFGLIRFIIFTPPRGIIFIYNLLMTNTFNTDIYGYIVDETFESFKSIELHQIHCSYPTAPHKIAGNKKAIHSFKQDL</sequence>
<dbReference type="AlphaFoldDB" id="A0A9N9QMR1"/>
<dbReference type="EMBL" id="OU892284">
    <property type="protein sequence ID" value="CAG9772072.1"/>
    <property type="molecule type" value="Genomic_DNA"/>
</dbReference>
<evidence type="ECO:0000313" key="3">
    <source>
        <dbReference type="EMBL" id="CAG9772072.1"/>
    </source>
</evidence>
<dbReference type="PANTHER" id="PTHR31912">
    <property type="entry name" value="IP13529P"/>
    <property type="match status" value="1"/>
</dbReference>
<organism evidence="3 4">
    <name type="scientific">Ceutorhynchus assimilis</name>
    <name type="common">cabbage seed weevil</name>
    <dbReference type="NCBI Taxonomy" id="467358"/>
    <lineage>
        <taxon>Eukaryota</taxon>
        <taxon>Metazoa</taxon>
        <taxon>Ecdysozoa</taxon>
        <taxon>Arthropoda</taxon>
        <taxon>Hexapoda</taxon>
        <taxon>Insecta</taxon>
        <taxon>Pterygota</taxon>
        <taxon>Neoptera</taxon>
        <taxon>Endopterygota</taxon>
        <taxon>Coleoptera</taxon>
        <taxon>Polyphaga</taxon>
        <taxon>Cucujiformia</taxon>
        <taxon>Curculionidae</taxon>
        <taxon>Ceutorhynchinae</taxon>
        <taxon>Ceutorhynchus</taxon>
    </lineage>
</organism>
<feature type="domain" description="C2H2-type" evidence="2">
    <location>
        <begin position="2"/>
        <end position="25"/>
    </location>
</feature>
<dbReference type="Gene3D" id="3.30.160.60">
    <property type="entry name" value="Classic Zinc Finger"/>
    <property type="match status" value="1"/>
</dbReference>
<keyword evidence="1" id="KW-0863">Zinc-finger</keyword>
<dbReference type="Proteomes" id="UP001152799">
    <property type="component" value="Chromosome 8"/>
</dbReference>
<keyword evidence="1" id="KW-0862">Zinc</keyword>
<keyword evidence="1" id="KW-0479">Metal-binding</keyword>
<dbReference type="OrthoDB" id="6724855at2759"/>
<dbReference type="InterPro" id="IPR013087">
    <property type="entry name" value="Znf_C2H2_type"/>
</dbReference>
<evidence type="ECO:0000256" key="1">
    <source>
        <dbReference type="PROSITE-ProRule" id="PRU00042"/>
    </source>
</evidence>
<dbReference type="PANTHER" id="PTHR31912:SF34">
    <property type="entry name" value="NOTOCHORD-RELATED PROTEIN"/>
    <property type="match status" value="1"/>
</dbReference>
<dbReference type="SUPFAM" id="SSF57667">
    <property type="entry name" value="beta-beta-alpha zinc fingers"/>
    <property type="match status" value="1"/>
</dbReference>
<name>A0A9N9QMR1_9CUCU</name>
<evidence type="ECO:0000259" key="2">
    <source>
        <dbReference type="PROSITE" id="PS50157"/>
    </source>
</evidence>
<dbReference type="GO" id="GO:0008270">
    <property type="term" value="F:zinc ion binding"/>
    <property type="evidence" value="ECO:0007669"/>
    <property type="project" value="UniProtKB-KW"/>
</dbReference>
<dbReference type="SMART" id="SM00355">
    <property type="entry name" value="ZnF_C2H2"/>
    <property type="match status" value="2"/>
</dbReference>
<proteinExistence type="predicted"/>
<evidence type="ECO:0000313" key="4">
    <source>
        <dbReference type="Proteomes" id="UP001152799"/>
    </source>
</evidence>
<keyword evidence="4" id="KW-1185">Reference proteome</keyword>
<dbReference type="PROSITE" id="PS00028">
    <property type="entry name" value="ZINC_FINGER_C2H2_1"/>
    <property type="match status" value="2"/>
</dbReference>
<dbReference type="InterPro" id="IPR036236">
    <property type="entry name" value="Znf_C2H2_sf"/>
</dbReference>
<reference evidence="3" key="1">
    <citation type="submission" date="2022-01" db="EMBL/GenBank/DDBJ databases">
        <authorList>
            <person name="King R."/>
        </authorList>
    </citation>
    <scope>NUCLEOTIDE SEQUENCE</scope>
</reference>
<feature type="domain" description="C2H2-type" evidence="2">
    <location>
        <begin position="31"/>
        <end position="59"/>
    </location>
</feature>
<gene>
    <name evidence="3" type="ORF">CEUTPL_LOCUS12494</name>
</gene>